<accession>A0AAE0ZSR3</accession>
<keyword evidence="1" id="KW-0175">Coiled coil</keyword>
<proteinExistence type="predicted"/>
<organism evidence="2 3">
    <name type="scientific">Elysia crispata</name>
    <name type="common">lettuce slug</name>
    <dbReference type="NCBI Taxonomy" id="231223"/>
    <lineage>
        <taxon>Eukaryota</taxon>
        <taxon>Metazoa</taxon>
        <taxon>Spiralia</taxon>
        <taxon>Lophotrochozoa</taxon>
        <taxon>Mollusca</taxon>
        <taxon>Gastropoda</taxon>
        <taxon>Heterobranchia</taxon>
        <taxon>Euthyneura</taxon>
        <taxon>Panpulmonata</taxon>
        <taxon>Sacoglossa</taxon>
        <taxon>Placobranchoidea</taxon>
        <taxon>Plakobranchidae</taxon>
        <taxon>Elysia</taxon>
    </lineage>
</organism>
<evidence type="ECO:0000313" key="3">
    <source>
        <dbReference type="Proteomes" id="UP001283361"/>
    </source>
</evidence>
<dbReference type="Gene3D" id="1.20.5.490">
    <property type="entry name" value="Single helix bin"/>
    <property type="match status" value="1"/>
</dbReference>
<evidence type="ECO:0008006" key="4">
    <source>
        <dbReference type="Google" id="ProtNLM"/>
    </source>
</evidence>
<sequence>MHLRLWPPRLTGCDATAAATRTIYLRYWPLPKLYAHPRARPDRQNWPCGCCHSAITTLSGRVVSEAKFDEANQIRVGSAMTIVQSEPVQGQSALRSGVLRESFDLTSRSCQDHNCLTNISTMGSLQEMERLLRLKDEQIMQLQKLLEEKEENIMQLRSKLDKFQSVLPQTQNNFIQGGPRKQRAQGISAEPQVLRNHTPNKRFSKTLK</sequence>
<reference evidence="2" key="1">
    <citation type="journal article" date="2023" name="G3 (Bethesda)">
        <title>A reference genome for the long-term kleptoplast-retaining sea slug Elysia crispata morphotype clarki.</title>
        <authorList>
            <person name="Eastman K.E."/>
            <person name="Pendleton A.L."/>
            <person name="Shaikh M.A."/>
            <person name="Suttiyut T."/>
            <person name="Ogas R."/>
            <person name="Tomko P."/>
            <person name="Gavelis G."/>
            <person name="Widhalm J.R."/>
            <person name="Wisecaver J.H."/>
        </authorList>
    </citation>
    <scope>NUCLEOTIDE SEQUENCE</scope>
    <source>
        <strain evidence="2">ECLA1</strain>
    </source>
</reference>
<keyword evidence="3" id="KW-1185">Reference proteome</keyword>
<evidence type="ECO:0000256" key="1">
    <source>
        <dbReference type="SAM" id="Coils"/>
    </source>
</evidence>
<dbReference type="AlphaFoldDB" id="A0AAE0ZSR3"/>
<dbReference type="EMBL" id="JAWDGP010003388">
    <property type="protein sequence ID" value="KAK3774760.1"/>
    <property type="molecule type" value="Genomic_DNA"/>
</dbReference>
<protein>
    <recommendedName>
        <fullName evidence="4">cGMP-dependent protein kinase N-terminal coiled-coil domain-containing protein</fullName>
    </recommendedName>
</protein>
<gene>
    <name evidence="2" type="ORF">RRG08_019624</name>
</gene>
<name>A0AAE0ZSR3_9GAST</name>
<comment type="caution">
    <text evidence="2">The sequence shown here is derived from an EMBL/GenBank/DDBJ whole genome shotgun (WGS) entry which is preliminary data.</text>
</comment>
<feature type="coiled-coil region" evidence="1">
    <location>
        <begin position="125"/>
        <end position="166"/>
    </location>
</feature>
<dbReference type="CDD" id="cd12083">
    <property type="entry name" value="DD_cGKI"/>
    <property type="match status" value="1"/>
</dbReference>
<dbReference type="Proteomes" id="UP001283361">
    <property type="component" value="Unassembled WGS sequence"/>
</dbReference>
<evidence type="ECO:0000313" key="2">
    <source>
        <dbReference type="EMBL" id="KAK3774760.1"/>
    </source>
</evidence>